<evidence type="ECO:0000313" key="3">
    <source>
        <dbReference type="Proteomes" id="UP000029227"/>
    </source>
</evidence>
<proteinExistence type="predicted"/>
<reference evidence="2 3" key="1">
    <citation type="journal article" date="2014" name="Genome Announc.">
        <title>Draft Genome Sequences of Two Vibrionaceae Species, Vibrio ponticus C121 and Photobacterium aphoticum C119, Isolated as Coral Reef Microbiota.</title>
        <authorList>
            <person name="Al-saari N."/>
            <person name="Meirelles P.M."/>
            <person name="Mino S."/>
            <person name="Suda W."/>
            <person name="Oshima K."/>
            <person name="Hattori M."/>
            <person name="Ohkuma M."/>
            <person name="Thompson F.L."/>
            <person name="Gomez-Gil B."/>
            <person name="Sawabe T."/>
            <person name="Sawabe T."/>
        </authorList>
    </citation>
    <scope>NUCLEOTIDE SEQUENCE [LARGE SCALE GENOMIC DNA]</scope>
    <source>
        <strain evidence="2 3">JCM 19237</strain>
    </source>
</reference>
<dbReference type="EMBL" id="BBMN01000004">
    <property type="protein sequence ID" value="GAL04443.1"/>
    <property type="molecule type" value="Genomic_DNA"/>
</dbReference>
<dbReference type="AlphaFoldDB" id="A0A090QQB8"/>
<dbReference type="PROSITE" id="PS51186">
    <property type="entry name" value="GNAT"/>
    <property type="match status" value="1"/>
</dbReference>
<dbReference type="Pfam" id="PF13508">
    <property type="entry name" value="Acetyltransf_7"/>
    <property type="match status" value="1"/>
</dbReference>
<protein>
    <submittedName>
        <fullName evidence="2">Predicted acetyltransferase</fullName>
    </submittedName>
</protein>
<dbReference type="Proteomes" id="UP000029227">
    <property type="component" value="Unassembled WGS sequence"/>
</dbReference>
<dbReference type="CDD" id="cd04301">
    <property type="entry name" value="NAT_SF"/>
    <property type="match status" value="1"/>
</dbReference>
<comment type="caution">
    <text evidence="2">The sequence shown here is derived from an EMBL/GenBank/DDBJ whole genome shotgun (WGS) entry which is preliminary data.</text>
</comment>
<accession>A0A090QQB8</accession>
<gene>
    <name evidence="2" type="ORF">JCM19237_1115</name>
</gene>
<dbReference type="GO" id="GO:0016747">
    <property type="term" value="F:acyltransferase activity, transferring groups other than amino-acyl groups"/>
    <property type="evidence" value="ECO:0007669"/>
    <property type="project" value="InterPro"/>
</dbReference>
<feature type="domain" description="N-acetyltransferase" evidence="1">
    <location>
        <begin position="7"/>
        <end position="163"/>
    </location>
</feature>
<evidence type="ECO:0000259" key="1">
    <source>
        <dbReference type="PROSITE" id="PS51186"/>
    </source>
</evidence>
<dbReference type="eggNOG" id="COG3153">
    <property type="taxonomic scope" value="Bacteria"/>
</dbReference>
<dbReference type="Gene3D" id="3.40.630.30">
    <property type="match status" value="1"/>
</dbReference>
<dbReference type="STRING" id="754436.JCM19237_1115"/>
<evidence type="ECO:0000313" key="2">
    <source>
        <dbReference type="EMBL" id="GAL04443.1"/>
    </source>
</evidence>
<dbReference type="InterPro" id="IPR016181">
    <property type="entry name" value="Acyl_CoA_acyltransferase"/>
</dbReference>
<dbReference type="InterPro" id="IPR000182">
    <property type="entry name" value="GNAT_dom"/>
</dbReference>
<name>A0A090QQB8_9GAMM</name>
<dbReference type="SUPFAM" id="SSF55729">
    <property type="entry name" value="Acyl-CoA N-acyltransferases (Nat)"/>
    <property type="match status" value="1"/>
</dbReference>
<organism evidence="2 3">
    <name type="scientific">Photobacterium aphoticum</name>
    <dbReference type="NCBI Taxonomy" id="754436"/>
    <lineage>
        <taxon>Bacteria</taxon>
        <taxon>Pseudomonadati</taxon>
        <taxon>Pseudomonadota</taxon>
        <taxon>Gammaproteobacteria</taxon>
        <taxon>Vibrionales</taxon>
        <taxon>Vibrionaceae</taxon>
        <taxon>Photobacterium</taxon>
    </lineage>
</organism>
<sequence>MNKNTTMHYGLYSPEHTANICQLFTQTFSDSEGEAEGKVIGELVTALFDTTPENDRYVFVAMDEQQIVGSILFTRMTFEGDNVHTAFLLSPVAVHTAYQGKGIGQALINTGLAALKAQGATLAFTYGDPNFYGKVGFEPITEEQFRAPQPLSYPHGWLAQSLTDQPLTTISGASRCAPALDNPAYW</sequence>
<keyword evidence="2" id="KW-0808">Transferase</keyword>